<dbReference type="GO" id="GO:0000466">
    <property type="term" value="P:maturation of 5.8S rRNA from tricistronic rRNA transcript (SSU-rRNA, 5.8S rRNA, LSU-rRNA)"/>
    <property type="evidence" value="ECO:0007669"/>
    <property type="project" value="TreeGrafter"/>
</dbReference>
<gene>
    <name evidence="1" type="ORF">SO802_014618</name>
</gene>
<comment type="caution">
    <text evidence="1">The sequence shown here is derived from an EMBL/GenBank/DDBJ whole genome shotgun (WGS) entry which is preliminary data.</text>
</comment>
<evidence type="ECO:0000313" key="2">
    <source>
        <dbReference type="Proteomes" id="UP001459277"/>
    </source>
</evidence>
<dbReference type="AlphaFoldDB" id="A0AAW2CRZ0"/>
<dbReference type="EMBL" id="JAZDWU010000005">
    <property type="protein sequence ID" value="KAL0000837.1"/>
    <property type="molecule type" value="Genomic_DNA"/>
</dbReference>
<evidence type="ECO:0008006" key="3">
    <source>
        <dbReference type="Google" id="ProtNLM"/>
    </source>
</evidence>
<reference evidence="1 2" key="1">
    <citation type="submission" date="2024-01" db="EMBL/GenBank/DDBJ databases">
        <title>A telomere-to-telomere, gap-free genome of sweet tea (Lithocarpus litseifolius).</title>
        <authorList>
            <person name="Zhou J."/>
        </authorList>
    </citation>
    <scope>NUCLEOTIDE SEQUENCE [LARGE SCALE GENOMIC DNA]</scope>
    <source>
        <strain evidence="1">Zhou-2022a</strain>
        <tissue evidence="1">Leaf</tissue>
    </source>
</reference>
<dbReference type="GO" id="GO:0005730">
    <property type="term" value="C:nucleolus"/>
    <property type="evidence" value="ECO:0007669"/>
    <property type="project" value="TreeGrafter"/>
</dbReference>
<sequence length="152" mass="17159">MKKPGFVSWVDDEGGKVKGGEISRFEIKVTHEAKLNEILHKINSIEIKLCSDGVKEFIKLLKSQSGMASKVAKKFDSKSKAFSKLTEYKYNQKEKRMTHSLRKALVGFVVSSLSWSVINKGLLHSDFLVKHGTLRLLLEALKLLDWTPSLVL</sequence>
<dbReference type="Proteomes" id="UP001459277">
    <property type="component" value="Unassembled WGS sequence"/>
</dbReference>
<dbReference type="InterPro" id="IPR039844">
    <property type="entry name" value="URB1"/>
</dbReference>
<name>A0AAW2CRZ0_9ROSI</name>
<dbReference type="GO" id="GO:0000463">
    <property type="term" value="P:maturation of LSU-rRNA from tricistronic rRNA transcript (SSU-rRNA, 5.8S rRNA, LSU-rRNA)"/>
    <property type="evidence" value="ECO:0007669"/>
    <property type="project" value="TreeGrafter"/>
</dbReference>
<dbReference type="PANTHER" id="PTHR13500:SF0">
    <property type="entry name" value="NUCLEOLAR PRE-RIBOSOMAL-ASSOCIATED PROTEIN 1"/>
    <property type="match status" value="1"/>
</dbReference>
<protein>
    <recommendedName>
        <fullName evidence="3">Homing endonuclease LAGLIDADG domain-containing protein</fullName>
    </recommendedName>
</protein>
<dbReference type="PANTHER" id="PTHR13500">
    <property type="entry name" value="NUCLEOLAR PRERIBOSOMAL-ASSOCIATED PROTEIN 1"/>
    <property type="match status" value="1"/>
</dbReference>
<proteinExistence type="predicted"/>
<organism evidence="1 2">
    <name type="scientific">Lithocarpus litseifolius</name>
    <dbReference type="NCBI Taxonomy" id="425828"/>
    <lineage>
        <taxon>Eukaryota</taxon>
        <taxon>Viridiplantae</taxon>
        <taxon>Streptophyta</taxon>
        <taxon>Embryophyta</taxon>
        <taxon>Tracheophyta</taxon>
        <taxon>Spermatophyta</taxon>
        <taxon>Magnoliopsida</taxon>
        <taxon>eudicotyledons</taxon>
        <taxon>Gunneridae</taxon>
        <taxon>Pentapetalae</taxon>
        <taxon>rosids</taxon>
        <taxon>fabids</taxon>
        <taxon>Fagales</taxon>
        <taxon>Fagaceae</taxon>
        <taxon>Lithocarpus</taxon>
    </lineage>
</organism>
<accession>A0AAW2CRZ0</accession>
<evidence type="ECO:0000313" key="1">
    <source>
        <dbReference type="EMBL" id="KAL0000837.1"/>
    </source>
</evidence>
<keyword evidence="2" id="KW-1185">Reference proteome</keyword>